<name>A0ABZ2Y829_9FIRM</name>
<dbReference type="InterPro" id="IPR028979">
    <property type="entry name" value="Ser_kin/Pase_Hpr-like_N_sf"/>
</dbReference>
<accession>A0ABZ2Y829</accession>
<gene>
    <name evidence="2" type="ORF">QBE51_00955</name>
</gene>
<dbReference type="EMBL" id="CP121687">
    <property type="protein sequence ID" value="WZL70127.1"/>
    <property type="molecule type" value="Genomic_DNA"/>
</dbReference>
<reference evidence="2 3" key="1">
    <citation type="submission" date="2023-03" db="EMBL/GenBank/DDBJ databases">
        <title>Novel Species.</title>
        <authorList>
            <person name="Ma S."/>
        </authorList>
    </citation>
    <scope>NUCLEOTIDE SEQUENCE [LARGE SCALE GENOMIC DNA]</scope>
    <source>
        <strain evidence="2 3">LIND6LT2</strain>
    </source>
</reference>
<evidence type="ECO:0000313" key="3">
    <source>
        <dbReference type="Proteomes" id="UP001486565"/>
    </source>
</evidence>
<dbReference type="Proteomes" id="UP001486565">
    <property type="component" value="Chromosome"/>
</dbReference>
<dbReference type="InterPro" id="IPR010766">
    <property type="entry name" value="DRTGG"/>
</dbReference>
<dbReference type="RefSeq" id="WP_341877090.1">
    <property type="nucleotide sequence ID" value="NZ_CP121687.1"/>
</dbReference>
<dbReference type="Pfam" id="PF07085">
    <property type="entry name" value="DRTGG"/>
    <property type="match status" value="1"/>
</dbReference>
<sequence length="123" mass="13568">MKLKEVKEILNAEVLVGENRLDREVFLACGSDLMSDVLAFVKEKVVLLTGLVNPQVIRTAEMMDIKAIVFVRGKKVSQDVLDLAESKNMVILATQYPLYISCGLLYSNGLTGKEAKVEGSYEA</sequence>
<feature type="domain" description="DRTGG" evidence="1">
    <location>
        <begin position="5"/>
        <end position="96"/>
    </location>
</feature>
<proteinExistence type="predicted"/>
<organism evidence="2 3">
    <name type="scientific">Defluviitalea saccharophila</name>
    <dbReference type="NCBI Taxonomy" id="879970"/>
    <lineage>
        <taxon>Bacteria</taxon>
        <taxon>Bacillati</taxon>
        <taxon>Bacillota</taxon>
        <taxon>Clostridia</taxon>
        <taxon>Lachnospirales</taxon>
        <taxon>Defluviitaleaceae</taxon>
        <taxon>Defluviitalea</taxon>
    </lineage>
</organism>
<evidence type="ECO:0000259" key="1">
    <source>
        <dbReference type="Pfam" id="PF07085"/>
    </source>
</evidence>
<keyword evidence="3" id="KW-1185">Reference proteome</keyword>
<dbReference type="Gene3D" id="3.40.1390.20">
    <property type="entry name" value="HprK N-terminal domain-like"/>
    <property type="match status" value="1"/>
</dbReference>
<dbReference type="SUPFAM" id="SSF75138">
    <property type="entry name" value="HprK N-terminal domain-like"/>
    <property type="match status" value="1"/>
</dbReference>
<evidence type="ECO:0000313" key="2">
    <source>
        <dbReference type="EMBL" id="WZL70127.1"/>
    </source>
</evidence>
<protein>
    <submittedName>
        <fullName evidence="2">DRTGG domain-containing protein</fullName>
    </submittedName>
</protein>